<sequence>MADLRVVALLTALLVSGCEPPELRPFPEGTPTTSFDVDGVDDPLAFGDLLMERGQFDLALRAYTRAYLDADPDDIGAIELGLGQANARLGRLWRARRHLERAISADPRSTVAWNNLGVVQMSLGEFPAARNALETAFALASGQDDVVRANLARLGELEGDFADTDAITAEDFELVRRGSGRYFLSEAVEEPGAVE</sequence>
<keyword evidence="2" id="KW-1185">Reference proteome</keyword>
<name>A0A7S9LV43_9RHOB</name>
<reference evidence="1 2" key="1">
    <citation type="submission" date="2020-11" db="EMBL/GenBank/DDBJ databases">
        <title>Description of Pontivivens ytuae sp. nov. isolated from deep sea sediment of Mariana Trench.</title>
        <authorList>
            <person name="Wang Z."/>
            <person name="Sun Q.-L."/>
            <person name="Xu X.-D."/>
            <person name="Tang Y.-Z."/>
            <person name="Zhang J."/>
        </authorList>
    </citation>
    <scope>NUCLEOTIDE SEQUENCE [LARGE SCALE GENOMIC DNA]</scope>
    <source>
        <strain evidence="1 2">MT2928</strain>
    </source>
</reference>
<dbReference type="PANTHER" id="PTHR12558:SF13">
    <property type="entry name" value="CELL DIVISION CYCLE PROTEIN 27 HOMOLOG"/>
    <property type="match status" value="1"/>
</dbReference>
<dbReference type="Pfam" id="PF13432">
    <property type="entry name" value="TPR_16"/>
    <property type="match status" value="1"/>
</dbReference>
<protein>
    <submittedName>
        <fullName evidence="1">Tetratricopeptide repeat protein</fullName>
    </submittedName>
</protein>
<dbReference type="KEGG" id="poz:I0K15_06005"/>
<dbReference type="InterPro" id="IPR011990">
    <property type="entry name" value="TPR-like_helical_dom_sf"/>
</dbReference>
<dbReference type="Proteomes" id="UP000594800">
    <property type="component" value="Chromosome"/>
</dbReference>
<accession>A0A7S9LV43</accession>
<dbReference type="PROSITE" id="PS51257">
    <property type="entry name" value="PROKAR_LIPOPROTEIN"/>
    <property type="match status" value="1"/>
</dbReference>
<dbReference type="AlphaFoldDB" id="A0A7S9LV43"/>
<organism evidence="1 2">
    <name type="scientific">Pontivivens ytuae</name>
    <dbReference type="NCBI Taxonomy" id="2789856"/>
    <lineage>
        <taxon>Bacteria</taxon>
        <taxon>Pseudomonadati</taxon>
        <taxon>Pseudomonadota</taxon>
        <taxon>Alphaproteobacteria</taxon>
        <taxon>Rhodobacterales</taxon>
        <taxon>Paracoccaceae</taxon>
        <taxon>Pontivivens</taxon>
    </lineage>
</organism>
<dbReference type="SUPFAM" id="SSF48452">
    <property type="entry name" value="TPR-like"/>
    <property type="match status" value="1"/>
</dbReference>
<dbReference type="PANTHER" id="PTHR12558">
    <property type="entry name" value="CELL DIVISION CYCLE 16,23,27"/>
    <property type="match status" value="1"/>
</dbReference>
<dbReference type="EMBL" id="CP064942">
    <property type="protein sequence ID" value="QPH55290.1"/>
    <property type="molecule type" value="Genomic_DNA"/>
</dbReference>
<dbReference type="SMART" id="SM00028">
    <property type="entry name" value="TPR"/>
    <property type="match status" value="3"/>
</dbReference>
<dbReference type="Gene3D" id="1.25.40.10">
    <property type="entry name" value="Tetratricopeptide repeat domain"/>
    <property type="match status" value="1"/>
</dbReference>
<proteinExistence type="predicted"/>
<gene>
    <name evidence="1" type="ORF">I0K15_06005</name>
</gene>
<dbReference type="InterPro" id="IPR019734">
    <property type="entry name" value="TPR_rpt"/>
</dbReference>
<dbReference type="RefSeq" id="WP_196104489.1">
    <property type="nucleotide sequence ID" value="NZ_CP064942.1"/>
</dbReference>
<evidence type="ECO:0000313" key="2">
    <source>
        <dbReference type="Proteomes" id="UP000594800"/>
    </source>
</evidence>
<evidence type="ECO:0000313" key="1">
    <source>
        <dbReference type="EMBL" id="QPH55290.1"/>
    </source>
</evidence>